<dbReference type="Pfam" id="PF20391">
    <property type="entry name" value="DUF6686"/>
    <property type="match status" value="1"/>
</dbReference>
<dbReference type="EMBL" id="VBSN01000071">
    <property type="protein sequence ID" value="KAA6432815.1"/>
    <property type="molecule type" value="Genomic_DNA"/>
</dbReference>
<name>A0A5M8QA22_9BACT</name>
<keyword evidence="2" id="KW-1185">Reference proteome</keyword>
<dbReference type="Proteomes" id="UP000323994">
    <property type="component" value="Unassembled WGS sequence"/>
</dbReference>
<reference evidence="1 2" key="1">
    <citation type="submission" date="2019-05" db="EMBL/GenBank/DDBJ databases">
        <authorList>
            <person name="Qu J.-H."/>
        </authorList>
    </citation>
    <scope>NUCLEOTIDE SEQUENCE [LARGE SCALE GENOMIC DNA]</scope>
    <source>
        <strain evidence="1 2">NS28</strain>
    </source>
</reference>
<evidence type="ECO:0000313" key="1">
    <source>
        <dbReference type="EMBL" id="KAA6432815.1"/>
    </source>
</evidence>
<dbReference type="AlphaFoldDB" id="A0A5M8QA22"/>
<comment type="caution">
    <text evidence="1">The sequence shown here is derived from an EMBL/GenBank/DDBJ whole genome shotgun (WGS) entry which is preliminary data.</text>
</comment>
<dbReference type="InterPro" id="IPR046508">
    <property type="entry name" value="DUF6686"/>
</dbReference>
<dbReference type="OrthoDB" id="958751at2"/>
<evidence type="ECO:0000313" key="2">
    <source>
        <dbReference type="Proteomes" id="UP000323994"/>
    </source>
</evidence>
<proteinExistence type="predicted"/>
<gene>
    <name evidence="1" type="ORF">FEM33_23240</name>
</gene>
<sequence length="111" mass="12674">MMNDNSLRILSQSEHGYIGQCSCCDHYNFVFGNFLFIFTKSGLHGFHNVLYDKSQVQILEIPLPNGKEVILPSPIPNFMLSFSKSEIDEVKGLFQESLLALEIDRIFSENQ</sequence>
<protein>
    <submittedName>
        <fullName evidence="1">Uncharacterized protein</fullName>
    </submittedName>
</protein>
<organism evidence="1 2">
    <name type="scientific">Dyadobacter flavalbus</name>
    <dbReference type="NCBI Taxonomy" id="2579942"/>
    <lineage>
        <taxon>Bacteria</taxon>
        <taxon>Pseudomonadati</taxon>
        <taxon>Bacteroidota</taxon>
        <taxon>Cytophagia</taxon>
        <taxon>Cytophagales</taxon>
        <taxon>Spirosomataceae</taxon>
        <taxon>Dyadobacter</taxon>
    </lineage>
</organism>
<accession>A0A5M8QA22</accession>